<evidence type="ECO:0000256" key="1">
    <source>
        <dbReference type="ARBA" id="ARBA00004196"/>
    </source>
</evidence>
<dbReference type="EMBL" id="QGGW01000001">
    <property type="protein sequence ID" value="PWK62126.1"/>
    <property type="molecule type" value="Genomic_DNA"/>
</dbReference>
<organism evidence="7 8">
    <name type="scientific">Roseicyclus mahoneyensis</name>
    <dbReference type="NCBI Taxonomy" id="164332"/>
    <lineage>
        <taxon>Bacteria</taxon>
        <taxon>Pseudomonadati</taxon>
        <taxon>Pseudomonadota</taxon>
        <taxon>Alphaproteobacteria</taxon>
        <taxon>Rhodobacterales</taxon>
        <taxon>Roseobacteraceae</taxon>
        <taxon>Roseicyclus</taxon>
    </lineage>
</organism>
<sequence>MRMNWLMALPVALTMGFFGIAGYQLMNTQDAMQQGVDTQSLRSARQGREAPDLNLQPLGQTPLLTRDALEGNGLVMVNFFASWCPPCRTEHPVLTALAEAGVPLYGVNYRDRIDQALGFLDELGNPYDAIGRDEQARNGADWGVVAMPETFFIDETGTVVLHFRGPVTERSIRTQIRPALAAAGHDLPLIAGEEAAGG</sequence>
<dbReference type="Gene3D" id="3.40.30.10">
    <property type="entry name" value="Glutaredoxin"/>
    <property type="match status" value="1"/>
</dbReference>
<evidence type="ECO:0000256" key="5">
    <source>
        <dbReference type="ARBA" id="ARBA00023284"/>
    </source>
</evidence>
<dbReference type="InterPro" id="IPR013740">
    <property type="entry name" value="Redoxin"/>
</dbReference>
<feature type="domain" description="Thioredoxin" evidence="6">
    <location>
        <begin position="44"/>
        <end position="181"/>
    </location>
</feature>
<dbReference type="Proteomes" id="UP000245708">
    <property type="component" value="Unassembled WGS sequence"/>
</dbReference>
<keyword evidence="3" id="KW-0201">Cytochrome c-type biogenesis</keyword>
<keyword evidence="8" id="KW-1185">Reference proteome</keyword>
<evidence type="ECO:0000256" key="3">
    <source>
        <dbReference type="ARBA" id="ARBA00022748"/>
    </source>
</evidence>
<dbReference type="InterPro" id="IPR004799">
    <property type="entry name" value="Periplasmic_diS_OxRdtase_DsbE"/>
</dbReference>
<dbReference type="PROSITE" id="PS00194">
    <property type="entry name" value="THIOREDOXIN_1"/>
    <property type="match status" value="1"/>
</dbReference>
<dbReference type="CDD" id="cd03010">
    <property type="entry name" value="TlpA_like_DsbE"/>
    <property type="match status" value="1"/>
</dbReference>
<gene>
    <name evidence="7" type="ORF">C7455_101152</name>
</gene>
<dbReference type="PANTHER" id="PTHR42852:SF6">
    <property type="entry name" value="THIOL:DISULFIDE INTERCHANGE PROTEIN DSBE"/>
    <property type="match status" value="1"/>
</dbReference>
<evidence type="ECO:0000256" key="2">
    <source>
        <dbReference type="ARBA" id="ARBA00007758"/>
    </source>
</evidence>
<comment type="similarity">
    <text evidence="2">Belongs to the thioredoxin family. DsbE subfamily.</text>
</comment>
<evidence type="ECO:0000256" key="4">
    <source>
        <dbReference type="ARBA" id="ARBA00023157"/>
    </source>
</evidence>
<dbReference type="InterPro" id="IPR017937">
    <property type="entry name" value="Thioredoxin_CS"/>
</dbReference>
<keyword evidence="5" id="KW-0676">Redox-active center</keyword>
<evidence type="ECO:0000313" key="7">
    <source>
        <dbReference type="EMBL" id="PWK62126.1"/>
    </source>
</evidence>
<dbReference type="Pfam" id="PF08534">
    <property type="entry name" value="Redoxin"/>
    <property type="match status" value="1"/>
</dbReference>
<protein>
    <submittedName>
        <fullName evidence="7">Cytochrome c biogenesis protein CcmG/thiol:disulfide interchange protein DsbE</fullName>
    </submittedName>
</protein>
<dbReference type="GO" id="GO:0030288">
    <property type="term" value="C:outer membrane-bounded periplasmic space"/>
    <property type="evidence" value="ECO:0007669"/>
    <property type="project" value="InterPro"/>
</dbReference>
<dbReference type="PANTHER" id="PTHR42852">
    <property type="entry name" value="THIOL:DISULFIDE INTERCHANGE PROTEIN DSBE"/>
    <property type="match status" value="1"/>
</dbReference>
<comment type="caution">
    <text evidence="7">The sequence shown here is derived from an EMBL/GenBank/DDBJ whole genome shotgun (WGS) entry which is preliminary data.</text>
</comment>
<proteinExistence type="inferred from homology"/>
<dbReference type="InterPro" id="IPR013766">
    <property type="entry name" value="Thioredoxin_domain"/>
</dbReference>
<dbReference type="GO" id="GO:0017004">
    <property type="term" value="P:cytochrome complex assembly"/>
    <property type="evidence" value="ECO:0007669"/>
    <property type="project" value="UniProtKB-KW"/>
</dbReference>
<dbReference type="NCBIfam" id="TIGR00385">
    <property type="entry name" value="dsbE"/>
    <property type="match status" value="1"/>
</dbReference>
<evidence type="ECO:0000259" key="6">
    <source>
        <dbReference type="PROSITE" id="PS51352"/>
    </source>
</evidence>
<dbReference type="AlphaFoldDB" id="A0A316GRA0"/>
<name>A0A316GRA0_9RHOB</name>
<accession>A0A316GRA0</accession>
<dbReference type="GO" id="GO:0015036">
    <property type="term" value="F:disulfide oxidoreductase activity"/>
    <property type="evidence" value="ECO:0007669"/>
    <property type="project" value="InterPro"/>
</dbReference>
<dbReference type="RefSeq" id="WP_281269393.1">
    <property type="nucleotide sequence ID" value="NZ_QGGW01000001.1"/>
</dbReference>
<dbReference type="PROSITE" id="PS51352">
    <property type="entry name" value="THIOREDOXIN_2"/>
    <property type="match status" value="1"/>
</dbReference>
<reference evidence="7 8" key="1">
    <citation type="submission" date="2018-05" db="EMBL/GenBank/DDBJ databases">
        <title>Genomic Encyclopedia of Type Strains, Phase IV (KMG-IV): sequencing the most valuable type-strain genomes for metagenomic binning, comparative biology and taxonomic classification.</title>
        <authorList>
            <person name="Goeker M."/>
        </authorList>
    </citation>
    <scope>NUCLEOTIDE SEQUENCE [LARGE SCALE GENOMIC DNA]</scope>
    <source>
        <strain evidence="7 8">DSM 16097</strain>
    </source>
</reference>
<dbReference type="InterPro" id="IPR050553">
    <property type="entry name" value="Thioredoxin_ResA/DsbE_sf"/>
</dbReference>
<comment type="subcellular location">
    <subcellularLocation>
        <location evidence="1">Cell envelope</location>
    </subcellularLocation>
</comment>
<dbReference type="SUPFAM" id="SSF52833">
    <property type="entry name" value="Thioredoxin-like"/>
    <property type="match status" value="1"/>
</dbReference>
<evidence type="ECO:0000313" key="8">
    <source>
        <dbReference type="Proteomes" id="UP000245708"/>
    </source>
</evidence>
<dbReference type="InterPro" id="IPR036249">
    <property type="entry name" value="Thioredoxin-like_sf"/>
</dbReference>
<keyword evidence="4" id="KW-1015">Disulfide bond</keyword>